<evidence type="ECO:0000256" key="8">
    <source>
        <dbReference type="SAM" id="MobiDB-lite"/>
    </source>
</evidence>
<comment type="similarity">
    <text evidence="7">Belongs to the major facilitator superfamily. Allantoate permease family.</text>
</comment>
<dbReference type="HOGENOM" id="CLU_001265_4_2_1"/>
<evidence type="ECO:0000256" key="7">
    <source>
        <dbReference type="ARBA" id="ARBA00037968"/>
    </source>
</evidence>
<evidence type="ECO:0000256" key="4">
    <source>
        <dbReference type="ARBA" id="ARBA00022692"/>
    </source>
</evidence>
<dbReference type="GO" id="GO:0022857">
    <property type="term" value="F:transmembrane transporter activity"/>
    <property type="evidence" value="ECO:0007669"/>
    <property type="project" value="InterPro"/>
</dbReference>
<feature type="transmembrane region" description="Helical" evidence="9">
    <location>
        <begin position="299"/>
        <end position="319"/>
    </location>
</feature>
<evidence type="ECO:0000256" key="9">
    <source>
        <dbReference type="SAM" id="Phobius"/>
    </source>
</evidence>
<name>M7TK25_EUTLA</name>
<feature type="transmembrane region" description="Helical" evidence="9">
    <location>
        <begin position="166"/>
        <end position="187"/>
    </location>
</feature>
<dbReference type="Pfam" id="PF07690">
    <property type="entry name" value="MFS_1"/>
    <property type="match status" value="1"/>
</dbReference>
<dbReference type="Gene3D" id="1.20.1250.20">
    <property type="entry name" value="MFS general substrate transporter like domains"/>
    <property type="match status" value="2"/>
</dbReference>
<dbReference type="SUPFAM" id="SSF103473">
    <property type="entry name" value="MFS general substrate transporter"/>
    <property type="match status" value="1"/>
</dbReference>
<comment type="subcellular location">
    <subcellularLocation>
        <location evidence="1">Cell membrane</location>
        <topology evidence="1">Multi-pass membrane protein</topology>
    </subcellularLocation>
</comment>
<keyword evidence="4 9" id="KW-0812">Transmembrane</keyword>
<gene>
    <name evidence="11" type="ORF">UCREL1_5941</name>
</gene>
<evidence type="ECO:0000256" key="1">
    <source>
        <dbReference type="ARBA" id="ARBA00004651"/>
    </source>
</evidence>
<dbReference type="eggNOG" id="KOG2533">
    <property type="taxonomic scope" value="Eukaryota"/>
</dbReference>
<dbReference type="PANTHER" id="PTHR43791:SF39">
    <property type="entry name" value="TRANSPORTER LIZ1_SEO1, PUTATIVE (AFU_ORTHOLOGUE AFUA_3G00980)-RELATED"/>
    <property type="match status" value="1"/>
</dbReference>
<accession>M7TK25</accession>
<feature type="transmembrane region" description="Helical" evidence="9">
    <location>
        <begin position="370"/>
        <end position="388"/>
    </location>
</feature>
<keyword evidence="5 9" id="KW-1133">Transmembrane helix</keyword>
<protein>
    <submittedName>
        <fullName evidence="11">Putative major facilitator superfamily transporter protein</fullName>
    </submittedName>
</protein>
<dbReference type="OMA" id="FGRWHVY"/>
<dbReference type="EMBL" id="KB706534">
    <property type="protein sequence ID" value="EMR67065.1"/>
    <property type="molecule type" value="Genomic_DNA"/>
</dbReference>
<sequence>MGSKLVAGSSKEAEVTEESSSFGHPDPSVSHGFDIENTANKVPWWSYIWDYEPGRTQEERKFVQKLDFFLLTLMSFGYFIKNLDQTNIANAFVSGMKEDLAMNGNEINLVDTAWTVGYVIGQIPSQIVLTKVRPSIWVPSCELVWTLLTFCLAASKTSGHVITIRFFVGLAESIFYPAAHTILGSWYKPSELGKRACIFHASSAAASMFSGYLQAGVYTGLNGVGGLAGWKWLFIMDGIISLPICLAGFFLLPDLPENTRAFYLKEEDRVMARERMKAAGRAPRTGLGRSALKRIFGRWHIYLLTILYVIFINTGPSGAVNPFSLWLKAEGYPVAQINIIPTASNAIQLVLTVGFAIVSDAIRHRARIMSISTFLGFFAALCLAVWNIPSGLKWFAFLLQRASVPYGPLSMSWTNEICGADAEERAVVIGVMNSMGYAFSAWVPLLTYPQVDAPVFRKGFVFSTAAFAAQAAITATVAYFYTRDLKAKKNETVKDEEGVRVGAGAGAPEALVVG</sequence>
<dbReference type="InterPro" id="IPR011701">
    <property type="entry name" value="MFS"/>
</dbReference>
<keyword evidence="6 9" id="KW-0472">Membrane</keyword>
<dbReference type="PROSITE" id="PS50850">
    <property type="entry name" value="MFS"/>
    <property type="match status" value="1"/>
</dbReference>
<evidence type="ECO:0000256" key="6">
    <source>
        <dbReference type="ARBA" id="ARBA00023136"/>
    </source>
</evidence>
<keyword evidence="2" id="KW-0813">Transport</keyword>
<dbReference type="AlphaFoldDB" id="M7TK25"/>
<dbReference type="InterPro" id="IPR036259">
    <property type="entry name" value="MFS_trans_sf"/>
</dbReference>
<keyword evidence="3" id="KW-1003">Cell membrane</keyword>
<evidence type="ECO:0000256" key="3">
    <source>
        <dbReference type="ARBA" id="ARBA00022475"/>
    </source>
</evidence>
<feature type="domain" description="Major facilitator superfamily (MFS) profile" evidence="10">
    <location>
        <begin position="70"/>
        <end position="486"/>
    </location>
</feature>
<keyword evidence="12" id="KW-1185">Reference proteome</keyword>
<dbReference type="FunFam" id="1.20.1250.20:FF:000065">
    <property type="entry name" value="Putative MFS pantothenate transporter"/>
    <property type="match status" value="1"/>
</dbReference>
<proteinExistence type="inferred from homology"/>
<evidence type="ECO:0000256" key="5">
    <source>
        <dbReference type="ARBA" id="ARBA00022989"/>
    </source>
</evidence>
<evidence type="ECO:0000313" key="12">
    <source>
        <dbReference type="Proteomes" id="UP000012174"/>
    </source>
</evidence>
<dbReference type="GO" id="GO:0005886">
    <property type="term" value="C:plasma membrane"/>
    <property type="evidence" value="ECO:0007669"/>
    <property type="project" value="UniProtKB-SubCell"/>
</dbReference>
<dbReference type="Proteomes" id="UP000012174">
    <property type="component" value="Unassembled WGS sequence"/>
</dbReference>
<feature type="transmembrane region" description="Helical" evidence="9">
    <location>
        <begin position="232"/>
        <end position="252"/>
    </location>
</feature>
<feature type="region of interest" description="Disordered" evidence="8">
    <location>
        <begin position="1"/>
        <end position="30"/>
    </location>
</feature>
<dbReference type="PANTHER" id="PTHR43791">
    <property type="entry name" value="PERMEASE-RELATED"/>
    <property type="match status" value="1"/>
</dbReference>
<evidence type="ECO:0000259" key="10">
    <source>
        <dbReference type="PROSITE" id="PS50850"/>
    </source>
</evidence>
<feature type="transmembrane region" description="Helical" evidence="9">
    <location>
        <begin position="460"/>
        <end position="481"/>
    </location>
</feature>
<reference evidence="12" key="1">
    <citation type="journal article" date="2013" name="Genome Announc.">
        <title>Draft genome sequence of the grapevine dieback fungus Eutypa lata UCR-EL1.</title>
        <authorList>
            <person name="Blanco-Ulate B."/>
            <person name="Rolshausen P.E."/>
            <person name="Cantu D."/>
        </authorList>
    </citation>
    <scope>NUCLEOTIDE SEQUENCE [LARGE SCALE GENOMIC DNA]</scope>
    <source>
        <strain evidence="12">UCR-EL1</strain>
    </source>
</reference>
<dbReference type="KEGG" id="ela:UCREL1_5941"/>
<dbReference type="OrthoDB" id="3639251at2759"/>
<dbReference type="InterPro" id="IPR020846">
    <property type="entry name" value="MFS_dom"/>
</dbReference>
<dbReference type="FunFam" id="1.20.1250.20:FF:000386">
    <property type="entry name" value="MFS general substrate transporter"/>
    <property type="match status" value="1"/>
</dbReference>
<evidence type="ECO:0000313" key="11">
    <source>
        <dbReference type="EMBL" id="EMR67065.1"/>
    </source>
</evidence>
<feature type="transmembrane region" description="Helical" evidence="9">
    <location>
        <begin position="339"/>
        <end position="358"/>
    </location>
</feature>
<evidence type="ECO:0000256" key="2">
    <source>
        <dbReference type="ARBA" id="ARBA00022448"/>
    </source>
</evidence>
<organism evidence="11 12">
    <name type="scientific">Eutypa lata (strain UCR-EL1)</name>
    <name type="common">Grapevine dieback disease fungus</name>
    <name type="synonym">Eutypa armeniacae</name>
    <dbReference type="NCBI Taxonomy" id="1287681"/>
    <lineage>
        <taxon>Eukaryota</taxon>
        <taxon>Fungi</taxon>
        <taxon>Dikarya</taxon>
        <taxon>Ascomycota</taxon>
        <taxon>Pezizomycotina</taxon>
        <taxon>Sordariomycetes</taxon>
        <taxon>Xylariomycetidae</taxon>
        <taxon>Xylariales</taxon>
        <taxon>Diatrypaceae</taxon>
        <taxon>Eutypa</taxon>
    </lineage>
</organism>